<dbReference type="FunCoup" id="A0A152A209">
    <property type="interactions" value="259"/>
</dbReference>
<gene>
    <name evidence="1" type="ORF">DLAC_03398</name>
</gene>
<evidence type="ECO:0000313" key="2">
    <source>
        <dbReference type="Proteomes" id="UP000076078"/>
    </source>
</evidence>
<comment type="caution">
    <text evidence="1">The sequence shown here is derived from an EMBL/GenBank/DDBJ whole genome shotgun (WGS) entry which is preliminary data.</text>
</comment>
<dbReference type="SUPFAM" id="SSF57716">
    <property type="entry name" value="Glucocorticoid receptor-like (DNA-binding domain)"/>
    <property type="match status" value="1"/>
</dbReference>
<name>A0A152A209_TIELA</name>
<dbReference type="InParanoid" id="A0A152A209"/>
<reference evidence="1 2" key="1">
    <citation type="submission" date="2015-12" db="EMBL/GenBank/DDBJ databases">
        <title>Dictyostelia acquired genes for synthesis and detection of signals that induce cell-type specialization by lateral gene transfer from prokaryotes.</title>
        <authorList>
            <person name="Gloeckner G."/>
            <person name="Schaap P."/>
        </authorList>
    </citation>
    <scope>NUCLEOTIDE SEQUENCE [LARGE SCALE GENOMIC DNA]</scope>
    <source>
        <strain evidence="1 2">TK</strain>
    </source>
</reference>
<dbReference type="Proteomes" id="UP000076078">
    <property type="component" value="Unassembled WGS sequence"/>
</dbReference>
<dbReference type="OrthoDB" id="25654at2759"/>
<dbReference type="EMBL" id="LODT01000016">
    <property type="protein sequence ID" value="KYR00239.1"/>
    <property type="molecule type" value="Genomic_DNA"/>
</dbReference>
<sequence>MSSICPYCNKKVFFAERQFYKGKDYHMICHGLLIKEEQKSAPKVFAIHEQIFCNPEENSKHSYPLASKEPVRPTNCYSCKTPVKPDANFCVKCGTKVVI</sequence>
<evidence type="ECO:0008006" key="3">
    <source>
        <dbReference type="Google" id="ProtNLM"/>
    </source>
</evidence>
<dbReference type="AlphaFoldDB" id="A0A152A209"/>
<organism evidence="1 2">
    <name type="scientific">Tieghemostelium lacteum</name>
    <name type="common">Slime mold</name>
    <name type="synonym">Dictyostelium lacteum</name>
    <dbReference type="NCBI Taxonomy" id="361077"/>
    <lineage>
        <taxon>Eukaryota</taxon>
        <taxon>Amoebozoa</taxon>
        <taxon>Evosea</taxon>
        <taxon>Eumycetozoa</taxon>
        <taxon>Dictyostelia</taxon>
        <taxon>Dictyosteliales</taxon>
        <taxon>Raperosteliaceae</taxon>
        <taxon>Tieghemostelium</taxon>
    </lineage>
</organism>
<keyword evidence="2" id="KW-1185">Reference proteome</keyword>
<accession>A0A152A209</accession>
<evidence type="ECO:0000313" key="1">
    <source>
        <dbReference type="EMBL" id="KYR00239.1"/>
    </source>
</evidence>
<proteinExistence type="predicted"/>
<protein>
    <recommendedName>
        <fullName evidence="3">Zinc-ribbon domain-containing protein</fullName>
    </recommendedName>
</protein>
<dbReference type="OMA" id="MICHGLL"/>